<organism evidence="1 2">
    <name type="scientific">Burkholderia aenigmatica</name>
    <dbReference type="NCBI Taxonomy" id="2015348"/>
    <lineage>
        <taxon>Bacteria</taxon>
        <taxon>Pseudomonadati</taxon>
        <taxon>Pseudomonadota</taxon>
        <taxon>Betaproteobacteria</taxon>
        <taxon>Burkholderiales</taxon>
        <taxon>Burkholderiaceae</taxon>
        <taxon>Burkholderia</taxon>
        <taxon>Burkholderia cepacia complex</taxon>
    </lineage>
</organism>
<accession>A0A6J5J7B5</accession>
<gene>
    <name evidence="1" type="ORF">BLA3211_04453</name>
</gene>
<name>A0A6J5J7B5_9BURK</name>
<sequence>MRSDVVPGKIRQTFVADFSKDPVSIACEGLSFAESFGRWSKEAVVRLVVPGHALAARTLMRIDVNVSAFVPPTVTEQKVDLFANGVRAAGWTFAEKNMWVQEQIFFKPSEADTSNGITLEFLIHHATRPSDLGKSDDERALGLAFKSLEVYQVESLGKRKADVIDFSLLKKLGLSVKRPFE</sequence>
<reference evidence="1 2" key="1">
    <citation type="submission" date="2020-04" db="EMBL/GenBank/DDBJ databases">
        <authorList>
            <person name="Depoorter E."/>
        </authorList>
    </citation>
    <scope>NUCLEOTIDE SEQUENCE [LARGE SCALE GENOMIC DNA]</scope>
    <source>
        <strain evidence="1 2">BCC0217</strain>
    </source>
</reference>
<dbReference type="Proteomes" id="UP000494301">
    <property type="component" value="Unassembled WGS sequence"/>
</dbReference>
<evidence type="ECO:0000313" key="2">
    <source>
        <dbReference type="Proteomes" id="UP000494301"/>
    </source>
</evidence>
<dbReference type="EMBL" id="CABWIL020000016">
    <property type="protein sequence ID" value="CAB3967399.1"/>
    <property type="molecule type" value="Genomic_DNA"/>
</dbReference>
<dbReference type="RefSeq" id="WP_174976847.1">
    <property type="nucleotide sequence ID" value="NZ_CABVQF010000015.1"/>
</dbReference>
<proteinExistence type="predicted"/>
<evidence type="ECO:0000313" key="1">
    <source>
        <dbReference type="EMBL" id="CAB3967399.1"/>
    </source>
</evidence>
<dbReference type="AlphaFoldDB" id="A0A6J5J7B5"/>
<protein>
    <submittedName>
        <fullName evidence="1">FkbH domain protein</fullName>
    </submittedName>
</protein>